<proteinExistence type="predicted"/>
<name>A0A921F507_9ACTN</name>
<comment type="caution">
    <text evidence="1">The sequence shown here is derived from an EMBL/GenBank/DDBJ whole genome shotgun (WGS) entry which is preliminary data.</text>
</comment>
<protein>
    <submittedName>
        <fullName evidence="1">Uncharacterized protein</fullName>
    </submittedName>
</protein>
<dbReference type="AlphaFoldDB" id="A0A921F507"/>
<gene>
    <name evidence="1" type="ORF">K8V11_10155</name>
</gene>
<reference evidence="1" key="2">
    <citation type="submission" date="2021-09" db="EMBL/GenBank/DDBJ databases">
        <authorList>
            <person name="Gilroy R."/>
        </authorList>
    </citation>
    <scope>NUCLEOTIDE SEQUENCE</scope>
    <source>
        <strain evidence="1">ChiGjej1B1-18357</strain>
    </source>
</reference>
<evidence type="ECO:0000313" key="2">
    <source>
        <dbReference type="Proteomes" id="UP000776650"/>
    </source>
</evidence>
<accession>A0A921F507</accession>
<dbReference type="Proteomes" id="UP000776650">
    <property type="component" value="Unassembled WGS sequence"/>
</dbReference>
<dbReference type="RefSeq" id="WP_303913572.1">
    <property type="nucleotide sequence ID" value="NZ_DYXM01000199.1"/>
</dbReference>
<dbReference type="EMBL" id="DYXM01000199">
    <property type="protein sequence ID" value="HJE91357.1"/>
    <property type="molecule type" value="Genomic_DNA"/>
</dbReference>
<organism evidence="1 2">
    <name type="scientific">Dietzia timorensis</name>
    <dbReference type="NCBI Taxonomy" id="499555"/>
    <lineage>
        <taxon>Bacteria</taxon>
        <taxon>Bacillati</taxon>
        <taxon>Actinomycetota</taxon>
        <taxon>Actinomycetes</taxon>
        <taxon>Mycobacteriales</taxon>
        <taxon>Dietziaceae</taxon>
        <taxon>Dietzia</taxon>
    </lineage>
</organism>
<reference evidence="1" key="1">
    <citation type="journal article" date="2021" name="PeerJ">
        <title>Extensive microbial diversity within the chicken gut microbiome revealed by metagenomics and culture.</title>
        <authorList>
            <person name="Gilroy R."/>
            <person name="Ravi A."/>
            <person name="Getino M."/>
            <person name="Pursley I."/>
            <person name="Horton D.L."/>
            <person name="Alikhan N.F."/>
            <person name="Baker D."/>
            <person name="Gharbi K."/>
            <person name="Hall N."/>
            <person name="Watson M."/>
            <person name="Adriaenssens E.M."/>
            <person name="Foster-Nyarko E."/>
            <person name="Jarju S."/>
            <person name="Secka A."/>
            <person name="Antonio M."/>
            <person name="Oren A."/>
            <person name="Chaudhuri R.R."/>
            <person name="La Ragione R."/>
            <person name="Hildebrand F."/>
            <person name="Pallen M.J."/>
        </authorList>
    </citation>
    <scope>NUCLEOTIDE SEQUENCE</scope>
    <source>
        <strain evidence="1">ChiGjej1B1-18357</strain>
    </source>
</reference>
<sequence length="88" mass="9254">MLTTSACLVEARDVFCSVFICSSATFESGVNLVLARPFGERGSLSGAPSSEKQVEKSIIGRVNGIRPLPLTEGVQKAVDAVFVKPVAI</sequence>
<evidence type="ECO:0000313" key="1">
    <source>
        <dbReference type="EMBL" id="HJE91357.1"/>
    </source>
</evidence>